<dbReference type="SUPFAM" id="SSF50978">
    <property type="entry name" value="WD40 repeat-like"/>
    <property type="match status" value="1"/>
</dbReference>
<evidence type="ECO:0000256" key="4">
    <source>
        <dbReference type="ARBA" id="ARBA00023187"/>
    </source>
</evidence>
<feature type="repeat" description="WD" evidence="7">
    <location>
        <begin position="57"/>
        <end position="98"/>
    </location>
</feature>
<evidence type="ECO:0000313" key="9">
    <source>
        <dbReference type="Proteomes" id="UP000593568"/>
    </source>
</evidence>
<dbReference type="GO" id="GO:0000387">
    <property type="term" value="P:spliceosomal snRNP assembly"/>
    <property type="evidence" value="ECO:0007669"/>
    <property type="project" value="TreeGrafter"/>
</dbReference>
<dbReference type="InterPro" id="IPR001680">
    <property type="entry name" value="WD40_rpt"/>
</dbReference>
<evidence type="ECO:0000256" key="1">
    <source>
        <dbReference type="ARBA" id="ARBA00022574"/>
    </source>
</evidence>
<comment type="caution">
    <text evidence="8">The sequence shown here is derived from an EMBL/GenBank/DDBJ whole genome shotgun (WGS) entry which is preliminary data.</text>
</comment>
<evidence type="ECO:0000256" key="5">
    <source>
        <dbReference type="ARBA" id="ARBA00038394"/>
    </source>
</evidence>
<dbReference type="EMBL" id="JABEZW010000009">
    <property type="protein sequence ID" value="MBA0773958.1"/>
    <property type="molecule type" value="Genomic_DNA"/>
</dbReference>
<dbReference type="Gene3D" id="2.130.10.10">
    <property type="entry name" value="YVTN repeat-like/Quinoprotein amine dehydrogenase"/>
    <property type="match status" value="2"/>
</dbReference>
<dbReference type="GO" id="GO:0032797">
    <property type="term" value="C:SMN complex"/>
    <property type="evidence" value="ECO:0007669"/>
    <property type="project" value="TreeGrafter"/>
</dbReference>
<feature type="repeat" description="WD" evidence="7">
    <location>
        <begin position="313"/>
        <end position="344"/>
    </location>
</feature>
<dbReference type="GO" id="GO:0003723">
    <property type="term" value="F:RNA binding"/>
    <property type="evidence" value="ECO:0007669"/>
    <property type="project" value="TreeGrafter"/>
</dbReference>
<keyword evidence="1 7" id="KW-0853">WD repeat</keyword>
<evidence type="ECO:0000256" key="2">
    <source>
        <dbReference type="ARBA" id="ARBA00022664"/>
    </source>
</evidence>
<keyword evidence="2" id="KW-0507">mRNA processing</keyword>
<dbReference type="InterPro" id="IPR015943">
    <property type="entry name" value="WD40/YVTN_repeat-like_dom_sf"/>
</dbReference>
<keyword evidence="3" id="KW-0677">Repeat</keyword>
<dbReference type="Pfam" id="PF00400">
    <property type="entry name" value="WD40"/>
    <property type="match status" value="3"/>
</dbReference>
<keyword evidence="9" id="KW-1185">Reference proteome</keyword>
<evidence type="ECO:0000256" key="6">
    <source>
        <dbReference type="ARBA" id="ARBA00040390"/>
    </source>
</evidence>
<name>A0A7J9EM87_9ROSI</name>
<dbReference type="AlphaFoldDB" id="A0A7J9EM87"/>
<evidence type="ECO:0000256" key="3">
    <source>
        <dbReference type="ARBA" id="ARBA00022737"/>
    </source>
</evidence>
<keyword evidence="4" id="KW-0508">mRNA splicing</keyword>
<dbReference type="Proteomes" id="UP000593568">
    <property type="component" value="Unassembled WGS sequence"/>
</dbReference>
<dbReference type="PANTHER" id="PTHR19877">
    <property type="entry name" value="EUKARYOTIC TRANSLATION INITIATION FACTOR 3 SUBUNIT I"/>
    <property type="match status" value="1"/>
</dbReference>
<evidence type="ECO:0000313" key="8">
    <source>
        <dbReference type="EMBL" id="MBA0773958.1"/>
    </source>
</evidence>
<proteinExistence type="inferred from homology"/>
<organism evidence="8 9">
    <name type="scientific">Gossypium trilobum</name>
    <dbReference type="NCBI Taxonomy" id="34281"/>
    <lineage>
        <taxon>Eukaryota</taxon>
        <taxon>Viridiplantae</taxon>
        <taxon>Streptophyta</taxon>
        <taxon>Embryophyta</taxon>
        <taxon>Tracheophyta</taxon>
        <taxon>Spermatophyta</taxon>
        <taxon>Magnoliopsida</taxon>
        <taxon>eudicotyledons</taxon>
        <taxon>Gunneridae</taxon>
        <taxon>Pentapetalae</taxon>
        <taxon>rosids</taxon>
        <taxon>malvids</taxon>
        <taxon>Malvales</taxon>
        <taxon>Malvaceae</taxon>
        <taxon>Malvoideae</taxon>
        <taxon>Gossypium</taxon>
    </lineage>
</organism>
<dbReference type="PROSITE" id="PS50294">
    <property type="entry name" value="WD_REPEATS_REGION"/>
    <property type="match status" value="2"/>
</dbReference>
<sequence>MDKKKIAVPLVCHGHSRPVVDLFYSPVTPDGFFLISASKDSSPMLRNGETGDWIGTFEGHKGAVWSVCLDTNALRAASASADFSAKVWDALTGDVLHSFEHKHIVRACAFSEAEVLSADKGIRVDSWYHHLGMGNHKYRNSELTCAVLSEYEFIVIAKLDTHLLLTGGVEKVLRIYDLNRPDAPPREVDKSPGSVRTVTWMHSDQTILSSCTDMGGVRLWDVRSGKIVQTLETKSSVTSAEVSQDGRYITTADGSTVKFWDANHYGLVKSYNMPCTVESASLEPKYGNKFVAGGEDMWVRVFDFHTGDEIACNKGHHGPVHCVRFSPGGESYASGSEDGTIRIWLTGPLTHDGTEPFAANGSVGKVKVTAEDVSRKIEGFQIAEEGKTKEKETGKE</sequence>
<dbReference type="SMART" id="SM00320">
    <property type="entry name" value="WD40"/>
    <property type="match status" value="7"/>
</dbReference>
<accession>A0A7J9EM87</accession>
<dbReference type="InterPro" id="IPR036322">
    <property type="entry name" value="WD40_repeat_dom_sf"/>
</dbReference>
<dbReference type="PROSITE" id="PS50082">
    <property type="entry name" value="WD_REPEATS_2"/>
    <property type="match status" value="2"/>
</dbReference>
<gene>
    <name evidence="8" type="ORF">Gotri_009202</name>
</gene>
<dbReference type="PANTHER" id="PTHR19877:SF13">
    <property type="entry name" value="SERINE-THREONINE KINASE RECEPTOR-ASSOCIATED PROTEIN"/>
    <property type="match status" value="1"/>
</dbReference>
<protein>
    <recommendedName>
        <fullName evidence="6">Serine-threonine kinase receptor-associated protein</fullName>
    </recommendedName>
</protein>
<reference evidence="8 9" key="1">
    <citation type="journal article" date="2019" name="Genome Biol. Evol.">
        <title>Insights into the evolution of the New World diploid cottons (Gossypium, subgenus Houzingenia) based on genome sequencing.</title>
        <authorList>
            <person name="Grover C.E."/>
            <person name="Arick M.A. 2nd"/>
            <person name="Thrash A."/>
            <person name="Conover J.L."/>
            <person name="Sanders W.S."/>
            <person name="Peterson D.G."/>
            <person name="Frelichowski J.E."/>
            <person name="Scheffler J.A."/>
            <person name="Scheffler B.E."/>
            <person name="Wendel J.F."/>
        </authorList>
    </citation>
    <scope>NUCLEOTIDE SEQUENCE [LARGE SCALE GENOMIC DNA]</scope>
    <source>
        <strain evidence="8">8</strain>
        <tissue evidence="8">Leaf</tissue>
    </source>
</reference>
<evidence type="ECO:0000256" key="7">
    <source>
        <dbReference type="PROSITE-ProRule" id="PRU00221"/>
    </source>
</evidence>
<comment type="similarity">
    <text evidence="5">Belongs to the WD repeat STRAP family.</text>
</comment>